<sequence>MQHICRILCLTITILAIVACSLPHHYGQHSTLENIPTGIDGEWVDKNGIISSFHNGNFETRAADTKEKLSEGTYNYVNAQHVEIEIRSLLRGTISRADCTLSNDTMQLFCISSAGLQFFLNRQI</sequence>
<dbReference type="RefSeq" id="WP_010702112.1">
    <property type="nucleotide sequence ID" value="NZ_KB915625.1"/>
</dbReference>
<reference evidence="9 10" key="1">
    <citation type="journal article" date="2013" name="PLoS Genet.">
        <title>A gene transfer agent and a dynamic repertoire of secretion systems hold the keys to the explosive radiation of the emerging pathogen Bartonella.</title>
        <authorList>
            <person name="Guy L."/>
            <person name="Nystedt B."/>
            <person name="Toft C."/>
            <person name="Zaremba-Niedzwiedzka K."/>
            <person name="Berglund E.C."/>
            <person name="Granberg F."/>
            <person name="Naslund K."/>
            <person name="Eriksson A.S."/>
            <person name="Andersson S.G."/>
        </authorList>
    </citation>
    <scope>NUCLEOTIDE SEQUENCE [LARGE SCALE GENOMIC DNA]</scope>
    <source>
        <strain evidence="10">m02</strain>
    </source>
</reference>
<evidence type="ECO:0000256" key="4">
    <source>
        <dbReference type="ARBA" id="ARBA00023139"/>
    </source>
</evidence>
<dbReference type="EMBL" id="AGWB01000003">
    <property type="protein sequence ID" value="ENN93289.1"/>
    <property type="molecule type" value="Genomic_DNA"/>
</dbReference>
<evidence type="ECO:0000313" key="9">
    <source>
        <dbReference type="EMBL" id="ENN93289.1"/>
    </source>
</evidence>
<keyword evidence="4" id="KW-0564">Palmitate</keyword>
<keyword evidence="2 8" id="KW-0732">Signal</keyword>
<keyword evidence="3" id="KW-0472">Membrane</keyword>
<evidence type="ECO:0000313" key="10">
    <source>
        <dbReference type="Proteomes" id="UP000014026"/>
    </source>
</evidence>
<accession>N6ULJ0</accession>
<dbReference type="HOGENOM" id="CLU_136213_1_0_5"/>
<comment type="similarity">
    <text evidence="7">Belongs to the rhizobiaceae omp10 lipoprotein family.</text>
</comment>
<evidence type="ECO:0000256" key="1">
    <source>
        <dbReference type="ARBA" id="ARBA00004459"/>
    </source>
</evidence>
<evidence type="ECO:0000256" key="6">
    <source>
        <dbReference type="ARBA" id="ARBA00023288"/>
    </source>
</evidence>
<dbReference type="AlphaFoldDB" id="N6ULJ0"/>
<dbReference type="Proteomes" id="UP000014026">
    <property type="component" value="Unassembled WGS sequence"/>
</dbReference>
<comment type="subcellular location">
    <subcellularLocation>
        <location evidence="1">Cell outer membrane</location>
        <topology evidence="1">Lipid-anchor</topology>
    </subcellularLocation>
</comment>
<keyword evidence="6 9" id="KW-0449">Lipoprotein</keyword>
<dbReference type="Pfam" id="PF26368">
    <property type="entry name" value="OMP10"/>
    <property type="match status" value="1"/>
</dbReference>
<protein>
    <submittedName>
        <fullName evidence="9">Outer membrane lipoprotein</fullName>
    </submittedName>
</protein>
<evidence type="ECO:0000256" key="7">
    <source>
        <dbReference type="ARBA" id="ARBA00044505"/>
    </source>
</evidence>
<dbReference type="PATRIC" id="fig|1094492.3.peg.317"/>
<gene>
    <name evidence="9" type="ORF">m02_02970</name>
</gene>
<comment type="caution">
    <text evidence="9">The sequence shown here is derived from an EMBL/GenBank/DDBJ whole genome shotgun (WGS) entry which is preliminary data.</text>
</comment>
<proteinExistence type="inferred from homology"/>
<evidence type="ECO:0000256" key="5">
    <source>
        <dbReference type="ARBA" id="ARBA00023237"/>
    </source>
</evidence>
<keyword evidence="5" id="KW-0998">Cell outer membrane</keyword>
<feature type="chain" id="PRO_5004125631" evidence="8">
    <location>
        <begin position="27"/>
        <end position="124"/>
    </location>
</feature>
<evidence type="ECO:0000256" key="2">
    <source>
        <dbReference type="ARBA" id="ARBA00022729"/>
    </source>
</evidence>
<evidence type="ECO:0000256" key="8">
    <source>
        <dbReference type="SAM" id="SignalP"/>
    </source>
</evidence>
<evidence type="ECO:0000256" key="3">
    <source>
        <dbReference type="ARBA" id="ARBA00023136"/>
    </source>
</evidence>
<name>N6ULJ0_9HYPH</name>
<organism evidence="9 10">
    <name type="scientific">Bartonella bovis m02</name>
    <dbReference type="NCBI Taxonomy" id="1094492"/>
    <lineage>
        <taxon>Bacteria</taxon>
        <taxon>Pseudomonadati</taxon>
        <taxon>Pseudomonadota</taxon>
        <taxon>Alphaproteobacteria</taxon>
        <taxon>Hyphomicrobiales</taxon>
        <taxon>Bartonellaceae</taxon>
        <taxon>Bartonella</taxon>
    </lineage>
</organism>
<feature type="signal peptide" evidence="8">
    <location>
        <begin position="1"/>
        <end position="26"/>
    </location>
</feature>
<dbReference type="InterPro" id="IPR049857">
    <property type="entry name" value="Omp10-like"/>
</dbReference>
<dbReference type="PROSITE" id="PS51257">
    <property type="entry name" value="PROKAR_LIPOPROTEIN"/>
    <property type="match status" value="1"/>
</dbReference>